<sequence length="676" mass="78503">ITLVELQTYNIERLSQSPLFSKVGKARVAQIHIGNISAEMPNLTTQKLKPIEPLWGEELKSLKINEKMLEKYPTVDEYLVSILDASSILPRQIFVPASVETQEILLQLQKQNYSVFYNQPVVVLSPLVLNMITGMTFGPSTTFAMMLHCLSDQKYSEDSDFNYMDDCAVQDFQELLEPQFTLCEQLEIPYDLDLPFNLEQTYNMLQILLSKYRQPFVDTVQQMTDIQLNLFEVVPPSNQFDVLRIDSQQMLSLKTLEQLGFSQKDFFDVRHAYPSSTFIKFYARQNISDKVQTALDNYLKKTSLSQASHQLQLTFKPQVIDKFPPNPTYVYIKNIPKSMQNSEFGLMCVNASVKYLPNQLALKKSLENYHWFKNTLFRQDFTQNEKFLIQQQEKADFTFLYPQMDHEKSKQTQLLLIDTLSQFEWGFVSQLQIQTLQSYKQQLQIPLKIDFEPVSREVLTYQTPLLSTKMEEPLLKSVVQKPTSIKYIKQTLSCVLIKNLTDARIKDIAGFCKINHVAELMAWQMHHPFCLNAGPIKMLSNQAALLIFNDLSQAQKALGILQNCTFKNLKVGAEILQSLLEPEQYYLDQCFTLKEAPFMPCFCVIMKQISLPPTHEQFGELLANEWRQVGFVTQRVFQDNGIIFFRTVKEADKCFMEMRQQLFQGHMNDIFRIDFD</sequence>
<organism evidence="1">
    <name type="scientific">Trepomonas sp. PC1</name>
    <dbReference type="NCBI Taxonomy" id="1076344"/>
    <lineage>
        <taxon>Eukaryota</taxon>
        <taxon>Metamonada</taxon>
        <taxon>Diplomonadida</taxon>
        <taxon>Hexamitidae</taxon>
        <taxon>Hexamitinae</taxon>
        <taxon>Trepomonas</taxon>
    </lineage>
</organism>
<evidence type="ECO:0000313" key="1">
    <source>
        <dbReference type="EMBL" id="JAP92850.1"/>
    </source>
</evidence>
<protein>
    <submittedName>
        <fullName evidence="1">Uncharacterized protein</fullName>
    </submittedName>
</protein>
<gene>
    <name evidence="1" type="ORF">TPC1_15072</name>
</gene>
<proteinExistence type="predicted"/>
<reference evidence="1" key="1">
    <citation type="submission" date="2015-07" db="EMBL/GenBank/DDBJ databases">
        <title>Adaptation to a free-living lifestyle via gene acquisitions in the diplomonad Trepomonas sp. PC1.</title>
        <authorList>
            <person name="Xu F."/>
            <person name="Jerlstrom-Hultqvist J."/>
            <person name="Kolisko M."/>
            <person name="Simpson A.G.B."/>
            <person name="Roger A.J."/>
            <person name="Svard S.G."/>
            <person name="Andersson J.O."/>
        </authorList>
    </citation>
    <scope>NUCLEOTIDE SEQUENCE</scope>
    <source>
        <strain evidence="1">PC1</strain>
    </source>
</reference>
<feature type="non-terminal residue" evidence="1">
    <location>
        <position position="1"/>
    </location>
</feature>
<dbReference type="AlphaFoldDB" id="A0A146K7M8"/>
<dbReference type="EMBL" id="GDID01003756">
    <property type="protein sequence ID" value="JAP92850.1"/>
    <property type="molecule type" value="Transcribed_RNA"/>
</dbReference>
<name>A0A146K7M8_9EUKA</name>
<accession>A0A146K7M8</accession>